<organism evidence="8 9">
    <name type="scientific">Hymenobacter volaticus</name>
    <dbReference type="NCBI Taxonomy" id="2932254"/>
    <lineage>
        <taxon>Bacteria</taxon>
        <taxon>Pseudomonadati</taxon>
        <taxon>Bacteroidota</taxon>
        <taxon>Cytophagia</taxon>
        <taxon>Cytophagales</taxon>
        <taxon>Hymenobacteraceae</taxon>
        <taxon>Hymenobacter</taxon>
    </lineage>
</organism>
<dbReference type="PROSITE" id="PS51123">
    <property type="entry name" value="OMPA_2"/>
    <property type="match status" value="1"/>
</dbReference>
<evidence type="ECO:0000256" key="3">
    <source>
        <dbReference type="ARBA" id="ARBA00023237"/>
    </source>
</evidence>
<dbReference type="PRINTS" id="PR01021">
    <property type="entry name" value="OMPADOMAIN"/>
</dbReference>
<evidence type="ECO:0000256" key="2">
    <source>
        <dbReference type="ARBA" id="ARBA00023136"/>
    </source>
</evidence>
<feature type="domain" description="OmpA-like" evidence="7">
    <location>
        <begin position="340"/>
        <end position="457"/>
    </location>
</feature>
<dbReference type="EMBL" id="CP095064">
    <property type="protein sequence ID" value="UOQ69105.1"/>
    <property type="molecule type" value="Genomic_DNA"/>
</dbReference>
<reference evidence="8" key="1">
    <citation type="submission" date="2022-04" db="EMBL/GenBank/DDBJ databases">
        <title>Hymenobacter sp. isolated from the air.</title>
        <authorList>
            <person name="Won M."/>
            <person name="Lee C.-M."/>
            <person name="Woen H.-Y."/>
            <person name="Kwon S.-W."/>
        </authorList>
    </citation>
    <scope>NUCLEOTIDE SEQUENCE</scope>
    <source>
        <strain evidence="8">5420S-77</strain>
        <plasmid evidence="8">unnamed3</plasmid>
    </source>
</reference>
<accession>A0ABY4GDW8</accession>
<keyword evidence="3" id="KW-0998">Cell outer membrane</keyword>
<keyword evidence="6" id="KW-0812">Transmembrane</keyword>
<dbReference type="CDD" id="cd07185">
    <property type="entry name" value="OmpA_C-like"/>
    <property type="match status" value="1"/>
</dbReference>
<dbReference type="PANTHER" id="PTHR30329:SF21">
    <property type="entry name" value="LIPOPROTEIN YIAD-RELATED"/>
    <property type="match status" value="1"/>
</dbReference>
<evidence type="ECO:0000256" key="4">
    <source>
        <dbReference type="PROSITE-ProRule" id="PRU00473"/>
    </source>
</evidence>
<dbReference type="InterPro" id="IPR036737">
    <property type="entry name" value="OmpA-like_sf"/>
</dbReference>
<dbReference type="Proteomes" id="UP000830401">
    <property type="component" value="Plasmid unnamed3"/>
</dbReference>
<keyword evidence="2 4" id="KW-0472">Membrane</keyword>
<sequence length="535" mass="56099">MALKREETVLEVVSTCIRAEHLNQLSAVVRQSPAVVGPALAQLLPLLVRTLAERASRPDGVDFLWDLTRQAQVSHVLDQLDGLNFASGQGRGGQLLQGLLRDRYETTIAGFAAKAGLPLASYAVLLEVGVAAVLGALGKYTARHQLQPIDLADWLQSQGLGTGRSVASPSPRSATASRSIPPRATAAPTFAARAGQWQEVGGGSIFTPQQAPAAPTTAKGRQHWLWPLLVLLGLVLGYSFFRWTTLSGPVAATAPPLPVTYMSAKTPPAAVPSATEAAASATSVPAGHYDAATDTYLYHTGQPLLLTLSQGTTLAVGANSTEYQLYQFLADSTQQVDSLHAAAGWITVDRVSFESGQATLTAKSAPQLRNLAAILRTFPRAQLLFGGYTDGSGDGRQNLYLSEARAQAARRALVAEGVSPRRLQAMGYGEATPVASNNGPVGRALNRRLRLKVLNKWGPLHPAPTVVQRGAGLPTIPRPAPVAGPVAKPASPSSPPLPSVNQIGEAPAGAEPVAHRPATGSWPPSSKNRRRAATG</sequence>
<name>A0ABY4GDW8_9BACT</name>
<dbReference type="PANTHER" id="PTHR30329">
    <property type="entry name" value="STATOR ELEMENT OF FLAGELLAR MOTOR COMPLEX"/>
    <property type="match status" value="1"/>
</dbReference>
<dbReference type="Gene3D" id="3.30.1330.60">
    <property type="entry name" value="OmpA-like domain"/>
    <property type="match status" value="1"/>
</dbReference>
<evidence type="ECO:0000256" key="5">
    <source>
        <dbReference type="SAM" id="MobiDB-lite"/>
    </source>
</evidence>
<evidence type="ECO:0000256" key="6">
    <source>
        <dbReference type="SAM" id="Phobius"/>
    </source>
</evidence>
<dbReference type="InterPro" id="IPR006665">
    <property type="entry name" value="OmpA-like"/>
</dbReference>
<evidence type="ECO:0000259" key="7">
    <source>
        <dbReference type="PROSITE" id="PS51123"/>
    </source>
</evidence>
<proteinExistence type="predicted"/>
<keyword evidence="8" id="KW-0614">Plasmid</keyword>
<dbReference type="InterPro" id="IPR006664">
    <property type="entry name" value="OMP_bac"/>
</dbReference>
<keyword evidence="6" id="KW-1133">Transmembrane helix</keyword>
<feature type="transmembrane region" description="Helical" evidence="6">
    <location>
        <begin position="224"/>
        <end position="241"/>
    </location>
</feature>
<geneLocation type="plasmid" evidence="8 9">
    <name>unnamed3</name>
</geneLocation>
<feature type="compositionally biased region" description="Low complexity" evidence="5">
    <location>
        <begin position="164"/>
        <end position="185"/>
    </location>
</feature>
<feature type="region of interest" description="Disordered" evidence="5">
    <location>
        <begin position="478"/>
        <end position="535"/>
    </location>
</feature>
<dbReference type="Pfam" id="PF00691">
    <property type="entry name" value="OmpA"/>
    <property type="match status" value="1"/>
</dbReference>
<keyword evidence="9" id="KW-1185">Reference proteome</keyword>
<evidence type="ECO:0000313" key="9">
    <source>
        <dbReference type="Proteomes" id="UP000830401"/>
    </source>
</evidence>
<dbReference type="SUPFAM" id="SSF103088">
    <property type="entry name" value="OmpA-like"/>
    <property type="match status" value="1"/>
</dbReference>
<dbReference type="InterPro" id="IPR050330">
    <property type="entry name" value="Bact_OuterMem_StrucFunc"/>
</dbReference>
<dbReference type="Pfam" id="PF06078">
    <property type="entry name" value="DUF937"/>
    <property type="match status" value="1"/>
</dbReference>
<evidence type="ECO:0000313" key="8">
    <source>
        <dbReference type="EMBL" id="UOQ69105.1"/>
    </source>
</evidence>
<protein>
    <submittedName>
        <fullName evidence="8">OmpA family protein</fullName>
    </submittedName>
</protein>
<dbReference type="RefSeq" id="WP_245126859.1">
    <property type="nucleotide sequence ID" value="NZ_CP095064.1"/>
</dbReference>
<dbReference type="InterPro" id="IPR009282">
    <property type="entry name" value="DUF937"/>
</dbReference>
<gene>
    <name evidence="8" type="ORF">MUN86_25640</name>
</gene>
<feature type="region of interest" description="Disordered" evidence="5">
    <location>
        <begin position="162"/>
        <end position="185"/>
    </location>
</feature>
<comment type="subcellular location">
    <subcellularLocation>
        <location evidence="1">Cell outer membrane</location>
    </subcellularLocation>
</comment>
<evidence type="ECO:0000256" key="1">
    <source>
        <dbReference type="ARBA" id="ARBA00004442"/>
    </source>
</evidence>